<dbReference type="AlphaFoldDB" id="A0A5J4NY05"/>
<dbReference type="Gene3D" id="3.30.420.10">
    <property type="entry name" value="Ribonuclease H-like superfamily/Ribonuclease H"/>
    <property type="match status" value="1"/>
</dbReference>
<dbReference type="SUPFAM" id="SSF53098">
    <property type="entry name" value="Ribonuclease H-like"/>
    <property type="match status" value="1"/>
</dbReference>
<keyword evidence="3" id="KW-1185">Reference proteome</keyword>
<reference evidence="2 3" key="1">
    <citation type="journal article" date="2019" name="Gigascience">
        <title>Whole-genome sequence of the oriental lung fluke Paragonimus westermani.</title>
        <authorList>
            <person name="Oey H."/>
            <person name="Zakrzewski M."/>
            <person name="Narain K."/>
            <person name="Devi K.R."/>
            <person name="Agatsuma T."/>
            <person name="Nawaratna S."/>
            <person name="Gobert G.N."/>
            <person name="Jones M.K."/>
            <person name="Ragan M.A."/>
            <person name="McManus D.P."/>
            <person name="Krause L."/>
        </authorList>
    </citation>
    <scope>NUCLEOTIDE SEQUENCE [LARGE SCALE GENOMIC DNA]</scope>
    <source>
        <strain evidence="2 3">IND2009</strain>
    </source>
</reference>
<gene>
    <name evidence="2" type="ORF">DEA37_0002248</name>
</gene>
<accession>A0A5J4NY05</accession>
<evidence type="ECO:0000259" key="1">
    <source>
        <dbReference type="PROSITE" id="PS50994"/>
    </source>
</evidence>
<evidence type="ECO:0000313" key="3">
    <source>
        <dbReference type="Proteomes" id="UP000324629"/>
    </source>
</evidence>
<evidence type="ECO:0000313" key="2">
    <source>
        <dbReference type="EMBL" id="KAA3680433.1"/>
    </source>
</evidence>
<protein>
    <recommendedName>
        <fullName evidence="1">Integrase catalytic domain-containing protein</fullName>
    </recommendedName>
</protein>
<dbReference type="GO" id="GO:0003676">
    <property type="term" value="F:nucleic acid binding"/>
    <property type="evidence" value="ECO:0007669"/>
    <property type="project" value="InterPro"/>
</dbReference>
<dbReference type="InterPro" id="IPR012337">
    <property type="entry name" value="RNaseH-like_sf"/>
</dbReference>
<name>A0A5J4NY05_9TREM</name>
<dbReference type="PROSITE" id="PS50994">
    <property type="entry name" value="INTEGRASE"/>
    <property type="match status" value="1"/>
</dbReference>
<dbReference type="EMBL" id="QNGE01000445">
    <property type="protein sequence ID" value="KAA3680433.1"/>
    <property type="molecule type" value="Genomic_DNA"/>
</dbReference>
<comment type="caution">
    <text evidence="2">The sequence shown here is derived from an EMBL/GenBank/DDBJ whole genome shotgun (WGS) entry which is preliminary data.</text>
</comment>
<sequence>MGPWLTDQPDYLMKEWPESLLESWRQPVPPAMRRHVFDDLYNNITDTTAVAVARTFVTHWVSNFGVPSAFTTDRGSQFEYKLFQHLTELLGCKHIHTTACHPMANSLVERFQKYLKTAIMAHKYGTDWSEMLPLILLDLRTGLRSGLLSNAPQ</sequence>
<dbReference type="PANTHER" id="PTHR38681:SF1">
    <property type="entry name" value="RETROVIRUS-RELATED POL POLYPROTEIN FROM TRANSPOSON 412-LIKE PROTEIN"/>
    <property type="match status" value="1"/>
</dbReference>
<dbReference type="InterPro" id="IPR036397">
    <property type="entry name" value="RNaseH_sf"/>
</dbReference>
<dbReference type="GO" id="GO:0015074">
    <property type="term" value="P:DNA integration"/>
    <property type="evidence" value="ECO:0007669"/>
    <property type="project" value="InterPro"/>
</dbReference>
<dbReference type="Proteomes" id="UP000324629">
    <property type="component" value="Unassembled WGS sequence"/>
</dbReference>
<proteinExistence type="predicted"/>
<dbReference type="PANTHER" id="PTHR38681">
    <property type="entry name" value="RETROVIRUS-RELATED POL POLYPROTEIN FROM TRANSPOSON 412-LIKE PROTEIN-RELATED"/>
    <property type="match status" value="1"/>
</dbReference>
<feature type="domain" description="Integrase catalytic" evidence="1">
    <location>
        <begin position="1"/>
        <end position="153"/>
    </location>
</feature>
<organism evidence="2 3">
    <name type="scientific">Paragonimus westermani</name>
    <dbReference type="NCBI Taxonomy" id="34504"/>
    <lineage>
        <taxon>Eukaryota</taxon>
        <taxon>Metazoa</taxon>
        <taxon>Spiralia</taxon>
        <taxon>Lophotrochozoa</taxon>
        <taxon>Platyhelminthes</taxon>
        <taxon>Trematoda</taxon>
        <taxon>Digenea</taxon>
        <taxon>Plagiorchiida</taxon>
        <taxon>Troglotremata</taxon>
        <taxon>Troglotrematidae</taxon>
        <taxon>Paragonimus</taxon>
    </lineage>
</organism>
<dbReference type="InterPro" id="IPR001584">
    <property type="entry name" value="Integrase_cat-core"/>
</dbReference>